<reference evidence="1" key="1">
    <citation type="submission" date="2024-06" db="EMBL/GenBank/DDBJ databases">
        <title>Sequencing and assembly of the genome of Dyadobacter sp. strain 676, a symbiont of Cyamopsis tetragonoloba.</title>
        <authorList>
            <person name="Guro P."/>
            <person name="Sazanova A."/>
            <person name="Kuznetsova I."/>
            <person name="Belimov A."/>
            <person name="Safronova V."/>
        </authorList>
    </citation>
    <scope>NUCLEOTIDE SEQUENCE</scope>
    <source>
        <strain evidence="1">676</strain>
    </source>
</reference>
<name>A0AAU8FN56_9BACT</name>
<organism evidence="1">
    <name type="scientific">Dyadobacter sp. 676</name>
    <dbReference type="NCBI Taxonomy" id="3088362"/>
    <lineage>
        <taxon>Bacteria</taxon>
        <taxon>Pseudomonadati</taxon>
        <taxon>Bacteroidota</taxon>
        <taxon>Cytophagia</taxon>
        <taxon>Cytophagales</taxon>
        <taxon>Spirosomataceae</taxon>
        <taxon>Dyadobacter</taxon>
    </lineage>
</organism>
<protein>
    <submittedName>
        <fullName evidence="1">Uncharacterized protein</fullName>
    </submittedName>
</protein>
<dbReference type="EMBL" id="CP159289">
    <property type="protein sequence ID" value="XCH25227.1"/>
    <property type="molecule type" value="Genomic_DNA"/>
</dbReference>
<dbReference type="AlphaFoldDB" id="A0AAU8FN56"/>
<proteinExistence type="predicted"/>
<dbReference type="RefSeq" id="WP_353720530.1">
    <property type="nucleotide sequence ID" value="NZ_CP159289.1"/>
</dbReference>
<sequence length="303" mass="34405">MKLILSKVIPSPLDMKLQLVHALDARGAFLLADRWKMLLLHPHGVLELLWQTTDEDVAYQWRGFFDDRLSDSLYEEIRQLPNGFQLLSKEDYLRIGASDLYKSARSLPNIYQGHENTVISFMGKVIALLTLEKEGVVELARIRTKGKDLIQEALHPVQNLIVYGTNHGELFAQPFDQDQFGKPAKIDQLPNTCYQIRFTGDGRKMFVAGLGYVKMFGCNGHGFTEKASVTTAVRSFELVDDYLVLNKGMHGIDIIKMADKPERIESMDLPFPIDKMLYLAPQRVFLLISGSTNEWALLNWAEG</sequence>
<gene>
    <name evidence="1" type="ORF">ABV298_01985</name>
</gene>
<accession>A0AAU8FN56</accession>
<evidence type="ECO:0000313" key="1">
    <source>
        <dbReference type="EMBL" id="XCH25227.1"/>
    </source>
</evidence>